<gene>
    <name evidence="1" type="ORF">L484_015959</name>
</gene>
<protein>
    <submittedName>
        <fullName evidence="1">Uncharacterized protein</fullName>
    </submittedName>
</protein>
<evidence type="ECO:0000313" key="1">
    <source>
        <dbReference type="EMBL" id="EXB44702.1"/>
    </source>
</evidence>
<sequence>MATCGSLPCYRLFSNRNSKNIYSLSSARWRPPYRSHDLTLYRVDRWVAGGPDPTRSLLSNLPYK</sequence>
<accession>W9QW48</accession>
<reference evidence="2" key="1">
    <citation type="submission" date="2013-01" db="EMBL/GenBank/DDBJ databases">
        <title>Draft Genome Sequence of a Mulberry Tree, Morus notabilis C.K. Schneid.</title>
        <authorList>
            <person name="He N."/>
            <person name="Zhao S."/>
        </authorList>
    </citation>
    <scope>NUCLEOTIDE SEQUENCE</scope>
</reference>
<evidence type="ECO:0000313" key="2">
    <source>
        <dbReference type="Proteomes" id="UP000030645"/>
    </source>
</evidence>
<dbReference type="Proteomes" id="UP000030645">
    <property type="component" value="Unassembled WGS sequence"/>
</dbReference>
<dbReference type="AlphaFoldDB" id="W9QW48"/>
<organism evidence="1 2">
    <name type="scientific">Morus notabilis</name>
    <dbReference type="NCBI Taxonomy" id="981085"/>
    <lineage>
        <taxon>Eukaryota</taxon>
        <taxon>Viridiplantae</taxon>
        <taxon>Streptophyta</taxon>
        <taxon>Embryophyta</taxon>
        <taxon>Tracheophyta</taxon>
        <taxon>Spermatophyta</taxon>
        <taxon>Magnoliopsida</taxon>
        <taxon>eudicotyledons</taxon>
        <taxon>Gunneridae</taxon>
        <taxon>Pentapetalae</taxon>
        <taxon>rosids</taxon>
        <taxon>fabids</taxon>
        <taxon>Rosales</taxon>
        <taxon>Moraceae</taxon>
        <taxon>Moreae</taxon>
        <taxon>Morus</taxon>
    </lineage>
</organism>
<dbReference type="EMBL" id="KE343878">
    <property type="protein sequence ID" value="EXB44702.1"/>
    <property type="molecule type" value="Genomic_DNA"/>
</dbReference>
<keyword evidence="2" id="KW-1185">Reference proteome</keyword>
<proteinExistence type="predicted"/>
<name>W9QW48_9ROSA</name>